<sequence>MKCFERLVRDFITASLPDTLDPLQFAYRQIRSTEDAIAHLLHTTISHLDQEPGITKMLFVDYSSAFNTIIPSTLTSKLEVLGLSLTMCQWISNFLTDRPQAVQVGKHTSSTPSTGAPQGCVLSPLLYSLYTYDCVATSNSTTIIKFADDTVVVGLISNNDETANLQEVKNLERWCQVNNLLLNVSKTKELIVDFSIKRERSYQPLNINGTPVERVDSFRYLGVHITQDLSWSCHINTLVKKARQRLYHLRCLRDFKLPSQVLKTFYTCTIESVLMDSITSWLGNSTMQDRGAFQRVVRSTERTIHTELPNLQDIYSTRWTRARKIVKDLSHPNNGLFSLLHSGKCFHSLKANTERMRRSFFPQAIRSLNQ</sequence>
<dbReference type="InterPro" id="IPR000477">
    <property type="entry name" value="RT_dom"/>
</dbReference>
<dbReference type="Proteomes" id="UP000606274">
    <property type="component" value="Unassembled WGS sequence"/>
</dbReference>
<feature type="non-terminal residue" evidence="2">
    <location>
        <position position="370"/>
    </location>
</feature>
<name>A0A8T0A7L0_SILME</name>
<dbReference type="GO" id="GO:0008168">
    <property type="term" value="F:methyltransferase activity"/>
    <property type="evidence" value="ECO:0007669"/>
    <property type="project" value="InterPro"/>
</dbReference>
<protein>
    <recommendedName>
        <fullName evidence="1">Reverse transcriptase domain-containing protein</fullName>
    </recommendedName>
</protein>
<comment type="caution">
    <text evidence="2">The sequence shown here is derived from an EMBL/GenBank/DDBJ whole genome shotgun (WGS) entry which is preliminary data.</text>
</comment>
<dbReference type="InterPro" id="IPR043502">
    <property type="entry name" value="DNA/RNA_pol_sf"/>
</dbReference>
<dbReference type="EMBL" id="JABFDY010000028">
    <property type="protein sequence ID" value="KAF7686934.1"/>
    <property type="molecule type" value="Genomic_DNA"/>
</dbReference>
<proteinExistence type="predicted"/>
<dbReference type="AlphaFoldDB" id="A0A8T0A7L0"/>
<evidence type="ECO:0000259" key="1">
    <source>
        <dbReference type="PROSITE" id="PS50878"/>
    </source>
</evidence>
<dbReference type="PANTHER" id="PTHR33332">
    <property type="entry name" value="REVERSE TRANSCRIPTASE DOMAIN-CONTAINING PROTEIN"/>
    <property type="match status" value="1"/>
</dbReference>
<organism evidence="2 3">
    <name type="scientific">Silurus meridionalis</name>
    <name type="common">Southern catfish</name>
    <name type="synonym">Silurus soldatovi meridionalis</name>
    <dbReference type="NCBI Taxonomy" id="175797"/>
    <lineage>
        <taxon>Eukaryota</taxon>
        <taxon>Metazoa</taxon>
        <taxon>Chordata</taxon>
        <taxon>Craniata</taxon>
        <taxon>Vertebrata</taxon>
        <taxon>Euteleostomi</taxon>
        <taxon>Actinopterygii</taxon>
        <taxon>Neopterygii</taxon>
        <taxon>Teleostei</taxon>
        <taxon>Ostariophysi</taxon>
        <taxon>Siluriformes</taxon>
        <taxon>Siluridae</taxon>
        <taxon>Silurus</taxon>
    </lineage>
</organism>
<keyword evidence="3" id="KW-1185">Reference proteome</keyword>
<feature type="domain" description="Reverse transcriptase" evidence="1">
    <location>
        <begin position="1"/>
        <end position="225"/>
    </location>
</feature>
<gene>
    <name evidence="2" type="ORF">HF521_015327</name>
</gene>
<evidence type="ECO:0000313" key="3">
    <source>
        <dbReference type="Proteomes" id="UP000606274"/>
    </source>
</evidence>
<dbReference type="GO" id="GO:0016706">
    <property type="term" value="F:2-oxoglutarate-dependent dioxygenase activity"/>
    <property type="evidence" value="ECO:0007669"/>
    <property type="project" value="InterPro"/>
</dbReference>
<evidence type="ECO:0000313" key="2">
    <source>
        <dbReference type="EMBL" id="KAF7686934.1"/>
    </source>
</evidence>
<dbReference type="Pfam" id="PF09004">
    <property type="entry name" value="ALKBH8_N"/>
    <property type="match status" value="1"/>
</dbReference>
<accession>A0A8T0A7L0</accession>
<dbReference type="CDD" id="cd01650">
    <property type="entry name" value="RT_nLTR_like"/>
    <property type="match status" value="1"/>
</dbReference>
<reference evidence="2" key="1">
    <citation type="submission" date="2020-08" db="EMBL/GenBank/DDBJ databases">
        <title>Chromosome-level assembly of Southern catfish (Silurus meridionalis) provides insights into visual adaptation to the nocturnal and benthic lifestyles.</title>
        <authorList>
            <person name="Zhang Y."/>
            <person name="Wang D."/>
            <person name="Peng Z."/>
        </authorList>
    </citation>
    <scope>NUCLEOTIDE SEQUENCE</scope>
    <source>
        <strain evidence="2">SWU-2019-XX</strain>
        <tissue evidence="2">Muscle</tissue>
    </source>
</reference>
<dbReference type="SUPFAM" id="SSF56672">
    <property type="entry name" value="DNA/RNA polymerases"/>
    <property type="match status" value="1"/>
</dbReference>
<dbReference type="PROSITE" id="PS50878">
    <property type="entry name" value="RT_POL"/>
    <property type="match status" value="1"/>
</dbReference>
<dbReference type="Pfam" id="PF00078">
    <property type="entry name" value="RVT_1"/>
    <property type="match status" value="1"/>
</dbReference>
<dbReference type="InterPro" id="IPR015095">
    <property type="entry name" value="AlkB_hom8_N"/>
</dbReference>